<evidence type="ECO:0000256" key="2">
    <source>
        <dbReference type="ARBA" id="ARBA00022679"/>
    </source>
</evidence>
<dbReference type="InterPro" id="IPR015338">
    <property type="entry name" value="GT64_dom"/>
</dbReference>
<dbReference type="PANTHER" id="PTHR48261">
    <property type="entry name" value="ACETYLGLUCOSAMINYLTRANSFERASE"/>
    <property type="match status" value="1"/>
</dbReference>
<protein>
    <recommendedName>
        <fullName evidence="6">Glycosyl transferase 64 domain-containing protein</fullName>
    </recommendedName>
</protein>
<feature type="domain" description="Glycosyl transferase 64" evidence="6">
    <location>
        <begin position="299"/>
        <end position="525"/>
    </location>
</feature>
<dbReference type="EMBL" id="JARTCD010000045">
    <property type="protein sequence ID" value="KAJ8655840.1"/>
    <property type="molecule type" value="Genomic_DNA"/>
</dbReference>
<name>A0AAD7UZ42_9FUNG</name>
<dbReference type="SUPFAM" id="SSF53448">
    <property type="entry name" value="Nucleotide-diphospho-sugar transferases"/>
    <property type="match status" value="2"/>
</dbReference>
<proteinExistence type="predicted"/>
<feature type="transmembrane region" description="Helical" evidence="5">
    <location>
        <begin position="12"/>
        <end position="33"/>
    </location>
</feature>
<dbReference type="InterPro" id="IPR004263">
    <property type="entry name" value="Exostosin"/>
</dbReference>
<dbReference type="GO" id="GO:0016757">
    <property type="term" value="F:glycosyltransferase activity"/>
    <property type="evidence" value="ECO:0007669"/>
    <property type="project" value="InterPro"/>
</dbReference>
<organism evidence="7 8">
    <name type="scientific">Lichtheimia ornata</name>
    <dbReference type="NCBI Taxonomy" id="688661"/>
    <lineage>
        <taxon>Eukaryota</taxon>
        <taxon>Fungi</taxon>
        <taxon>Fungi incertae sedis</taxon>
        <taxon>Mucoromycota</taxon>
        <taxon>Mucoromycotina</taxon>
        <taxon>Mucoromycetes</taxon>
        <taxon>Mucorales</taxon>
        <taxon>Lichtheimiaceae</taxon>
        <taxon>Lichtheimia</taxon>
    </lineage>
</organism>
<dbReference type="AlphaFoldDB" id="A0AAD7UZ42"/>
<evidence type="ECO:0000256" key="5">
    <source>
        <dbReference type="SAM" id="Phobius"/>
    </source>
</evidence>
<keyword evidence="8" id="KW-1185">Reference proteome</keyword>
<evidence type="ECO:0000256" key="4">
    <source>
        <dbReference type="ARBA" id="ARBA00023157"/>
    </source>
</evidence>
<dbReference type="Pfam" id="PF09258">
    <property type="entry name" value="Glyco_transf_64"/>
    <property type="match status" value="1"/>
</dbReference>
<comment type="subcellular location">
    <subcellularLocation>
        <location evidence="1">Membrane</location>
    </subcellularLocation>
</comment>
<dbReference type="GeneID" id="83215911"/>
<evidence type="ECO:0000259" key="6">
    <source>
        <dbReference type="Pfam" id="PF09258"/>
    </source>
</evidence>
<dbReference type="RefSeq" id="XP_058340753.1">
    <property type="nucleotide sequence ID" value="XM_058488507.1"/>
</dbReference>
<evidence type="ECO:0000313" key="8">
    <source>
        <dbReference type="Proteomes" id="UP001234581"/>
    </source>
</evidence>
<dbReference type="Gene3D" id="3.90.550.10">
    <property type="entry name" value="Spore Coat Polysaccharide Biosynthesis Protein SpsA, Chain A"/>
    <property type="match status" value="2"/>
</dbReference>
<dbReference type="GO" id="GO:0016020">
    <property type="term" value="C:membrane"/>
    <property type="evidence" value="ECO:0007669"/>
    <property type="project" value="UniProtKB-SubCell"/>
</dbReference>
<evidence type="ECO:0000256" key="1">
    <source>
        <dbReference type="ARBA" id="ARBA00004370"/>
    </source>
</evidence>
<dbReference type="PANTHER" id="PTHR48261:SF2">
    <property type="entry name" value="ACETYLGLUCOSAMINYLTRANSFERASE"/>
    <property type="match status" value="1"/>
</dbReference>
<dbReference type="InterPro" id="IPR029044">
    <property type="entry name" value="Nucleotide-diphossugar_trans"/>
</dbReference>
<accession>A0AAD7UZ42</accession>
<evidence type="ECO:0000313" key="7">
    <source>
        <dbReference type="EMBL" id="KAJ8655840.1"/>
    </source>
</evidence>
<keyword evidence="2" id="KW-0808">Transferase</keyword>
<keyword evidence="5" id="KW-0812">Transmembrane</keyword>
<dbReference type="Proteomes" id="UP001234581">
    <property type="component" value="Unassembled WGS sequence"/>
</dbReference>
<reference evidence="7 8" key="1">
    <citation type="submission" date="2023-03" db="EMBL/GenBank/DDBJ databases">
        <title>Genome sequence of Lichtheimia ornata CBS 291.66.</title>
        <authorList>
            <person name="Mohabir J.T."/>
            <person name="Shea T.P."/>
            <person name="Kurbessoian T."/>
            <person name="Berby B."/>
            <person name="Fontaine J."/>
            <person name="Livny J."/>
            <person name="Gnirke A."/>
            <person name="Stajich J.E."/>
            <person name="Cuomo C.A."/>
        </authorList>
    </citation>
    <scope>NUCLEOTIDE SEQUENCE [LARGE SCALE GENOMIC DNA]</scope>
    <source>
        <strain evidence="7">CBS 291.66</strain>
    </source>
</reference>
<gene>
    <name evidence="7" type="ORF">O0I10_008504</name>
</gene>
<comment type="caution">
    <text evidence="7">The sequence shown here is derived from an EMBL/GenBank/DDBJ whole genome shotgun (WGS) entry which is preliminary data.</text>
</comment>
<sequence length="564" mass="64379">MIIIQRQYLYTSLRTLALGSLVLAMVCSVAYIIRPLSIPPPPVELTTSSSTTPAVESMEQQQPMGDYFLDKAYVTIIHNELEINPAKVAMYSLYKTRPQARMVAIVPDTFSEDNATSLQSIGLDTVVIKAPPSSSSSSSALVDTTAIWNVVPATIDKVVYFSTEIMFQKNVDHYFGYVAHTVLKKDNGPVGLKVLERGEQTSSFSSSSLLLSETFPMADQEVFWFHGPMKPWNAHHYHGIDWQTHYNPLPFYHWRHLHDELALSMGETPQWINQDRRRLVCDDASSTMMVPKNNNVDQFTVLLSTYNPERIQHLQLLIQHLLQSTKVHKIFVTWHNPHLDVPDALLQMGERVTILQQSYDSLNNRFNPINAIETEAVYIIDDDVLVDIQDIEFTFEVWRLNKDSIVGHFPRLHGYNPETHKGSYRVPKDDEAYSMILTKSMFARTDYLFAYTCLLDKELHHIIDERTNCEDIAFNMMVSGMTGAKSIAVIPSKPMIDYGGKKGISTNNHHMEERRECAGRFITEYWDAVDPLIMSHSAVVRRVGPQIQKGRWEHMQADLHSSFV</sequence>
<keyword evidence="4" id="KW-1015">Disulfide bond</keyword>
<keyword evidence="5" id="KW-1133">Transmembrane helix</keyword>
<keyword evidence="3 5" id="KW-0472">Membrane</keyword>
<evidence type="ECO:0000256" key="3">
    <source>
        <dbReference type="ARBA" id="ARBA00023136"/>
    </source>
</evidence>